<feature type="region of interest" description="Disordered" evidence="1">
    <location>
        <begin position="1"/>
        <end position="27"/>
    </location>
</feature>
<accession>A0ABR2VJN3</accession>
<evidence type="ECO:0000313" key="2">
    <source>
        <dbReference type="EMBL" id="KAK9663753.1"/>
    </source>
</evidence>
<comment type="caution">
    <text evidence="2">The sequence shown here is derived from an EMBL/GenBank/DDBJ whole genome shotgun (WGS) entry which is preliminary data.</text>
</comment>
<dbReference type="Proteomes" id="UP001479436">
    <property type="component" value="Unassembled WGS sequence"/>
</dbReference>
<protein>
    <submittedName>
        <fullName evidence="2">Uncharacterized protein</fullName>
    </submittedName>
</protein>
<sequence length="108" mass="11665">MEPNHGSHHEAPEKGEQMKTPPQQMETVPVLPTIVPITSNSEITEVVEVLRAERNSMISRHSMVSRHSVMAEIPSSSEVIELPSNSMADASATSKETVVASTTSVGEE</sequence>
<evidence type="ECO:0000313" key="3">
    <source>
        <dbReference type="Proteomes" id="UP001479436"/>
    </source>
</evidence>
<feature type="region of interest" description="Disordered" evidence="1">
    <location>
        <begin position="87"/>
        <end position="108"/>
    </location>
</feature>
<name>A0ABR2VJN3_9FUNG</name>
<evidence type="ECO:0000256" key="1">
    <source>
        <dbReference type="SAM" id="MobiDB-lite"/>
    </source>
</evidence>
<reference evidence="2 3" key="1">
    <citation type="submission" date="2023-04" db="EMBL/GenBank/DDBJ databases">
        <title>Genome of Basidiobolus ranarum AG-B5.</title>
        <authorList>
            <person name="Stajich J.E."/>
            <person name="Carter-House D."/>
            <person name="Gryganskyi A."/>
        </authorList>
    </citation>
    <scope>NUCLEOTIDE SEQUENCE [LARGE SCALE GENOMIC DNA]</scope>
    <source>
        <strain evidence="2 3">AG-B5</strain>
    </source>
</reference>
<organism evidence="2 3">
    <name type="scientific">Basidiobolus ranarum</name>
    <dbReference type="NCBI Taxonomy" id="34480"/>
    <lineage>
        <taxon>Eukaryota</taxon>
        <taxon>Fungi</taxon>
        <taxon>Fungi incertae sedis</taxon>
        <taxon>Zoopagomycota</taxon>
        <taxon>Entomophthoromycotina</taxon>
        <taxon>Basidiobolomycetes</taxon>
        <taxon>Basidiobolales</taxon>
        <taxon>Basidiobolaceae</taxon>
        <taxon>Basidiobolus</taxon>
    </lineage>
</organism>
<feature type="compositionally biased region" description="Basic and acidic residues" evidence="1">
    <location>
        <begin position="1"/>
        <end position="17"/>
    </location>
</feature>
<keyword evidence="3" id="KW-1185">Reference proteome</keyword>
<gene>
    <name evidence="2" type="ORF">K7432_017960</name>
</gene>
<proteinExistence type="predicted"/>
<dbReference type="EMBL" id="JASJQH010011633">
    <property type="protein sequence ID" value="KAK9663753.1"/>
    <property type="molecule type" value="Genomic_DNA"/>
</dbReference>